<feature type="transmembrane region" description="Helical" evidence="2">
    <location>
        <begin position="414"/>
        <end position="434"/>
    </location>
</feature>
<dbReference type="GO" id="GO:0005975">
    <property type="term" value="P:carbohydrate metabolic process"/>
    <property type="evidence" value="ECO:0007669"/>
    <property type="project" value="UniProtKB-ARBA"/>
</dbReference>
<feature type="compositionally biased region" description="Basic and acidic residues" evidence="1">
    <location>
        <begin position="50"/>
        <end position="65"/>
    </location>
</feature>
<feature type="compositionally biased region" description="Low complexity" evidence="1">
    <location>
        <begin position="336"/>
        <end position="362"/>
    </location>
</feature>
<organism evidence="3 4">
    <name type="scientific">Pseudonocardia kunmingensis</name>
    <dbReference type="NCBI Taxonomy" id="630975"/>
    <lineage>
        <taxon>Bacteria</taxon>
        <taxon>Bacillati</taxon>
        <taxon>Actinomycetota</taxon>
        <taxon>Actinomycetes</taxon>
        <taxon>Pseudonocardiales</taxon>
        <taxon>Pseudonocardiaceae</taxon>
        <taxon>Pseudonocardia</taxon>
    </lineage>
</organism>
<feature type="compositionally biased region" description="Low complexity" evidence="1">
    <location>
        <begin position="66"/>
        <end position="77"/>
    </location>
</feature>
<dbReference type="AlphaFoldDB" id="A0A543DI97"/>
<name>A0A543DI97_9PSEU</name>
<keyword evidence="2" id="KW-0812">Transmembrane</keyword>
<feature type="compositionally biased region" description="Pro residues" evidence="1">
    <location>
        <begin position="195"/>
        <end position="211"/>
    </location>
</feature>
<feature type="region of interest" description="Disordered" evidence="1">
    <location>
        <begin position="1"/>
        <end position="404"/>
    </location>
</feature>
<feature type="compositionally biased region" description="Pro residues" evidence="1">
    <location>
        <begin position="222"/>
        <end position="241"/>
    </location>
</feature>
<evidence type="ECO:0000256" key="2">
    <source>
        <dbReference type="SAM" id="Phobius"/>
    </source>
</evidence>
<proteinExistence type="predicted"/>
<evidence type="ECO:0000313" key="3">
    <source>
        <dbReference type="EMBL" id="TQM09050.1"/>
    </source>
</evidence>
<dbReference type="RefSeq" id="WP_142056969.1">
    <property type="nucleotide sequence ID" value="NZ_VFPA01000003.1"/>
</dbReference>
<feature type="compositionally biased region" description="Low complexity" evidence="1">
    <location>
        <begin position="116"/>
        <end position="145"/>
    </location>
</feature>
<gene>
    <name evidence="3" type="ORF">FB558_4791</name>
</gene>
<feature type="compositionally biased region" description="Pro residues" evidence="1">
    <location>
        <begin position="146"/>
        <end position="165"/>
    </location>
</feature>
<dbReference type="Proteomes" id="UP000315677">
    <property type="component" value="Unassembled WGS sequence"/>
</dbReference>
<evidence type="ECO:0000313" key="4">
    <source>
        <dbReference type="Proteomes" id="UP000315677"/>
    </source>
</evidence>
<comment type="caution">
    <text evidence="3">The sequence shown here is derived from an EMBL/GenBank/DDBJ whole genome shotgun (WGS) entry which is preliminary data.</text>
</comment>
<evidence type="ECO:0000256" key="1">
    <source>
        <dbReference type="SAM" id="MobiDB-lite"/>
    </source>
</evidence>
<keyword evidence="2" id="KW-1133">Transmembrane helix</keyword>
<dbReference type="InterPro" id="IPR013783">
    <property type="entry name" value="Ig-like_fold"/>
</dbReference>
<keyword evidence="4" id="KW-1185">Reference proteome</keyword>
<reference evidence="3 4" key="1">
    <citation type="submission" date="2019-06" db="EMBL/GenBank/DDBJ databases">
        <title>Sequencing the genomes of 1000 actinobacteria strains.</title>
        <authorList>
            <person name="Klenk H.-P."/>
        </authorList>
    </citation>
    <scope>NUCLEOTIDE SEQUENCE [LARGE SCALE GENOMIC DNA]</scope>
    <source>
        <strain evidence="3 4">DSM 45301</strain>
    </source>
</reference>
<dbReference type="EMBL" id="VFPA01000003">
    <property type="protein sequence ID" value="TQM09050.1"/>
    <property type="molecule type" value="Genomic_DNA"/>
</dbReference>
<sequence length="731" mass="72991">MAGRGTDPSGGSGTTTDESGAARPIGRADATGPLPVTLPADATGPLPADMDLREEPGPEAAERTADGPAAPAGPAVAHRPEDEPDLPPGPIAPPTVGLPLIADDPVEPSAYVPRSPAEAAPTTGIPTIPAPADGAPTAGLPSVPAAAPPPPEPADLFDPGPPHPGPDPHGRAVLDPGASASHGAADLFNPDLAHPGPPPPAPPPPPPPPGAGPASLFDPGPAGGPPWPPPAGAPQGGPPPAGAAAPAPSVFTPAVTQADATGPMPALHARSGQVPAVAPTGRIPAAPPAGTVPPPATGALPRTPRETPHAGPQHTGTQHTGTRAPAEIRPPGEQAEPGTGATTDPDPAATTTATAASEGSGAWAFTTGERPGGRGTQSWPPPSPEGKAHSGTDTGTGQAVAGAAPRRRRRAWPLTLVGILVAIVAGVALTLWLARTQPGELVTAAATEAEGWSGARYQGTVAALDGGEIRFDLTVTAAGTRGSLSRNGGSATAELVRDASGTLLRGNKEWWLYHHAARADDLADVWVADPLTEIQEIDPVLQLHPHALAADLRPDGQPRPWEALERLQVDGQDALVLVDGDRRVAVAAAPPHPPLALDVGPADGRAPVRVSGVPPEEAGTVDGAAASIRAAEAPKSLAQRLQERPQVAIALEPETRCVTETCTVTITVTNSGTSPARGKVEVSADGTIVATHPLDVPPGQAATFTAAAPNPQFTTPGATGRIIWAARAVDD</sequence>
<feature type="compositionally biased region" description="Low complexity" evidence="1">
    <location>
        <begin position="313"/>
        <end position="322"/>
    </location>
</feature>
<dbReference type="Gene3D" id="2.60.40.10">
    <property type="entry name" value="Immunoglobulins"/>
    <property type="match status" value="1"/>
</dbReference>
<feature type="compositionally biased region" description="Pro residues" evidence="1">
    <location>
        <begin position="285"/>
        <end position="296"/>
    </location>
</feature>
<accession>A0A543DI97</accession>
<protein>
    <submittedName>
        <fullName evidence="3">Uncharacterized protein</fullName>
    </submittedName>
</protein>
<keyword evidence="2" id="KW-0472">Membrane</keyword>
<dbReference type="OrthoDB" id="3573192at2"/>